<evidence type="ECO:0000259" key="5">
    <source>
        <dbReference type="PROSITE" id="PS50217"/>
    </source>
</evidence>
<keyword evidence="3" id="KW-0804">Transcription</keyword>
<comment type="caution">
    <text evidence="6">The sequence shown here is derived from an EMBL/GenBank/DDBJ whole genome shotgun (WGS) entry which is preliminary data.</text>
</comment>
<feature type="compositionally biased region" description="Acidic residues" evidence="4">
    <location>
        <begin position="279"/>
        <end position="296"/>
    </location>
</feature>
<evidence type="ECO:0000256" key="1">
    <source>
        <dbReference type="ARBA" id="ARBA00023015"/>
    </source>
</evidence>
<protein>
    <recommendedName>
        <fullName evidence="5">BZIP domain-containing protein</fullName>
    </recommendedName>
</protein>
<dbReference type="PANTHER" id="PTHR23351:SF56">
    <property type="entry name" value="KAYAK"/>
    <property type="match status" value="1"/>
</dbReference>
<dbReference type="GO" id="GO:0000978">
    <property type="term" value="F:RNA polymerase II cis-regulatory region sequence-specific DNA binding"/>
    <property type="evidence" value="ECO:0007669"/>
    <property type="project" value="TreeGrafter"/>
</dbReference>
<dbReference type="InterPro" id="IPR046347">
    <property type="entry name" value="bZIP_sf"/>
</dbReference>
<dbReference type="InterPro" id="IPR000837">
    <property type="entry name" value="AP-1"/>
</dbReference>
<feature type="compositionally biased region" description="Polar residues" evidence="4">
    <location>
        <begin position="584"/>
        <end position="598"/>
    </location>
</feature>
<dbReference type="InterPro" id="IPR004826">
    <property type="entry name" value="bZIP_Maf"/>
</dbReference>
<keyword evidence="2" id="KW-0238">DNA-binding</keyword>
<reference evidence="6 7" key="1">
    <citation type="submission" date="2019-08" db="EMBL/GenBank/DDBJ databases">
        <title>The genome of the soybean aphid Biotype 1, its phylome, world population structure and adaptation to the North American continent.</title>
        <authorList>
            <person name="Giordano R."/>
            <person name="Donthu R.K."/>
            <person name="Hernandez A.G."/>
            <person name="Wright C.L."/>
            <person name="Zimin A.V."/>
        </authorList>
    </citation>
    <scope>NUCLEOTIDE SEQUENCE [LARGE SCALE GENOMIC DNA]</scope>
    <source>
        <tissue evidence="6">Whole aphids</tissue>
    </source>
</reference>
<keyword evidence="7" id="KW-1185">Reference proteome</keyword>
<dbReference type="SMART" id="SM00338">
    <property type="entry name" value="BRLZ"/>
    <property type="match status" value="1"/>
</dbReference>
<feature type="domain" description="BZIP" evidence="5">
    <location>
        <begin position="352"/>
        <end position="415"/>
    </location>
</feature>
<evidence type="ECO:0000313" key="6">
    <source>
        <dbReference type="EMBL" id="KAE9543623.1"/>
    </source>
</evidence>
<dbReference type="GO" id="GO:0000981">
    <property type="term" value="F:DNA-binding transcription factor activity, RNA polymerase II-specific"/>
    <property type="evidence" value="ECO:0007669"/>
    <property type="project" value="TreeGrafter"/>
</dbReference>
<dbReference type="PRINTS" id="PR00042">
    <property type="entry name" value="LEUZIPPRFOS"/>
</dbReference>
<dbReference type="Gene3D" id="1.20.5.170">
    <property type="match status" value="1"/>
</dbReference>
<name>A0A6G0U3V7_APHGL</name>
<feature type="region of interest" description="Disordered" evidence="4">
    <location>
        <begin position="234"/>
        <end position="358"/>
    </location>
</feature>
<dbReference type="PROSITE" id="PS00036">
    <property type="entry name" value="BZIP_BASIC"/>
    <property type="match status" value="1"/>
</dbReference>
<feature type="compositionally biased region" description="Low complexity" evidence="4">
    <location>
        <begin position="311"/>
        <end position="329"/>
    </location>
</feature>
<evidence type="ECO:0000256" key="3">
    <source>
        <dbReference type="ARBA" id="ARBA00023163"/>
    </source>
</evidence>
<dbReference type="OrthoDB" id="5866312at2759"/>
<organism evidence="6 7">
    <name type="scientific">Aphis glycines</name>
    <name type="common">Soybean aphid</name>
    <dbReference type="NCBI Taxonomy" id="307491"/>
    <lineage>
        <taxon>Eukaryota</taxon>
        <taxon>Metazoa</taxon>
        <taxon>Ecdysozoa</taxon>
        <taxon>Arthropoda</taxon>
        <taxon>Hexapoda</taxon>
        <taxon>Insecta</taxon>
        <taxon>Pterygota</taxon>
        <taxon>Neoptera</taxon>
        <taxon>Paraneoptera</taxon>
        <taxon>Hemiptera</taxon>
        <taxon>Sternorrhyncha</taxon>
        <taxon>Aphidomorpha</taxon>
        <taxon>Aphidoidea</taxon>
        <taxon>Aphididae</taxon>
        <taxon>Aphidini</taxon>
        <taxon>Aphis</taxon>
        <taxon>Aphis</taxon>
    </lineage>
</organism>
<feature type="compositionally biased region" description="Low complexity" evidence="4">
    <location>
        <begin position="234"/>
        <end position="254"/>
    </location>
</feature>
<dbReference type="SUPFAM" id="SSF57959">
    <property type="entry name" value="Leucine zipper domain"/>
    <property type="match status" value="1"/>
</dbReference>
<accession>A0A6G0U3V7</accession>
<evidence type="ECO:0000256" key="4">
    <source>
        <dbReference type="SAM" id="MobiDB-lite"/>
    </source>
</evidence>
<feature type="compositionally biased region" description="Low complexity" evidence="4">
    <location>
        <begin position="571"/>
        <end position="583"/>
    </location>
</feature>
<dbReference type="EMBL" id="VYZN01000008">
    <property type="protein sequence ID" value="KAE9543623.1"/>
    <property type="molecule type" value="Genomic_DNA"/>
</dbReference>
<proteinExistence type="predicted"/>
<dbReference type="PROSITE" id="PS50217">
    <property type="entry name" value="BZIP"/>
    <property type="match status" value="1"/>
</dbReference>
<keyword evidence="1" id="KW-0805">Transcription regulation</keyword>
<dbReference type="CDD" id="cd14721">
    <property type="entry name" value="bZIP_Fos"/>
    <property type="match status" value="1"/>
</dbReference>
<dbReference type="GO" id="GO:0005634">
    <property type="term" value="C:nucleus"/>
    <property type="evidence" value="ECO:0007669"/>
    <property type="project" value="TreeGrafter"/>
</dbReference>
<sequence>MLQPAQMVPSSDNYNDLSSSVCRDCLDPVGLCTCSWQIMQLDASYSIYTTLNDETTKRPSSTTSSFFSDMHKLDGLNCGGIPTRTTPTLTPTTLRTIAADIASLSPGPPENFAAAASDLHHLVSSSCSTINTSTLGASDRTDLQERGAIHNLSNQTIGLQSLNNQHISLNNVQNHQNLNQNSLNQQQRNDYNNSFSTAASRQAGFVPPLVLQINSSNPSAQQSSGSTILLNNSTSSGSSSIFSAKGSSTSASSSHWQGVVVTQRPQNRARSVNKRQFTDDEEGDDDYDSAADDGTDSSDTTSGKMTRKQNSKNNKSNSKNSNKSELKNNTANSGGGRRTNNKDNKIMSAEEEQRRQVRRERNKLAAARCRKRRMDHTNELLEETGQLEDKRLRLQVEIQGLRQQKTDLQQMLAQHKCAVNMNNVQLSNSIASVNQTTTILDSNEISETKPIILSNHLSSIKGIPLQQNISTNIVISDNDSNNVDDIIIKHEDNSIIQTDIDSKDSINIIPTSVMQQPQRRRPTTLLQLNNSNYGNSKKISENGSNGVVVLNFDSLMDGGTGLTPVSSSGGSVQNHHQQVQHSSTGNSGVNTDNNRVLS</sequence>
<dbReference type="Pfam" id="PF03131">
    <property type="entry name" value="bZIP_Maf"/>
    <property type="match status" value="1"/>
</dbReference>
<feature type="region of interest" description="Disordered" evidence="4">
    <location>
        <begin position="561"/>
        <end position="598"/>
    </location>
</feature>
<dbReference type="Proteomes" id="UP000475862">
    <property type="component" value="Unassembled WGS sequence"/>
</dbReference>
<dbReference type="PANTHER" id="PTHR23351">
    <property type="entry name" value="FOS TRANSCRIPTION FACTOR-RELATED"/>
    <property type="match status" value="1"/>
</dbReference>
<evidence type="ECO:0000313" key="7">
    <source>
        <dbReference type="Proteomes" id="UP000475862"/>
    </source>
</evidence>
<evidence type="ECO:0000256" key="2">
    <source>
        <dbReference type="ARBA" id="ARBA00023125"/>
    </source>
</evidence>
<dbReference type="AlphaFoldDB" id="A0A6G0U3V7"/>
<gene>
    <name evidence="6" type="ORF">AGLY_002423</name>
</gene>
<dbReference type="InterPro" id="IPR004827">
    <property type="entry name" value="bZIP"/>
</dbReference>